<evidence type="ECO:0000256" key="1">
    <source>
        <dbReference type="ARBA" id="ARBA00004496"/>
    </source>
</evidence>
<dbReference type="SUPFAM" id="SSF46785">
    <property type="entry name" value="Winged helix' DNA-binding domain"/>
    <property type="match status" value="1"/>
</dbReference>
<dbReference type="STRING" id="112903.SAMN04490178_10524"/>
<feature type="binding site" evidence="10">
    <location>
        <position position="88"/>
    </location>
    <ligand>
        <name>Fe cation</name>
        <dbReference type="ChEBI" id="CHEBI:24875"/>
    </ligand>
</feature>
<feature type="binding site" evidence="9">
    <location>
        <position position="94"/>
    </location>
    <ligand>
        <name>Zn(2+)</name>
        <dbReference type="ChEBI" id="CHEBI:29105"/>
    </ligand>
</feature>
<dbReference type="PANTHER" id="PTHR33202:SF1">
    <property type="entry name" value="FERRIC UPTAKE REGULATION PROTEIN"/>
    <property type="match status" value="1"/>
</dbReference>
<evidence type="ECO:0000256" key="3">
    <source>
        <dbReference type="ARBA" id="ARBA00022490"/>
    </source>
</evidence>
<keyword evidence="4" id="KW-0678">Repressor</keyword>
<keyword evidence="12" id="KW-1185">Reference proteome</keyword>
<keyword evidence="10" id="KW-0408">Iron</keyword>
<evidence type="ECO:0000313" key="12">
    <source>
        <dbReference type="Proteomes" id="UP000198847"/>
    </source>
</evidence>
<organism evidence="11 12">
    <name type="scientific">Propionispora vibrioides</name>
    <dbReference type="NCBI Taxonomy" id="112903"/>
    <lineage>
        <taxon>Bacteria</taxon>
        <taxon>Bacillati</taxon>
        <taxon>Bacillota</taxon>
        <taxon>Negativicutes</taxon>
        <taxon>Selenomonadales</taxon>
        <taxon>Sporomusaceae</taxon>
        <taxon>Propionispora</taxon>
    </lineage>
</organism>
<dbReference type="InterPro" id="IPR043135">
    <property type="entry name" value="Fur_C"/>
</dbReference>
<proteinExistence type="inferred from homology"/>
<dbReference type="InterPro" id="IPR036390">
    <property type="entry name" value="WH_DNA-bd_sf"/>
</dbReference>
<dbReference type="GO" id="GO:0003700">
    <property type="term" value="F:DNA-binding transcription factor activity"/>
    <property type="evidence" value="ECO:0007669"/>
    <property type="project" value="InterPro"/>
</dbReference>
<dbReference type="GO" id="GO:1900376">
    <property type="term" value="P:regulation of secondary metabolite biosynthetic process"/>
    <property type="evidence" value="ECO:0007669"/>
    <property type="project" value="TreeGrafter"/>
</dbReference>
<dbReference type="PANTHER" id="PTHR33202">
    <property type="entry name" value="ZINC UPTAKE REGULATION PROTEIN"/>
    <property type="match status" value="1"/>
</dbReference>
<keyword evidence="8" id="KW-0804">Transcription</keyword>
<evidence type="ECO:0000256" key="7">
    <source>
        <dbReference type="ARBA" id="ARBA00023125"/>
    </source>
</evidence>
<dbReference type="GO" id="GO:0000976">
    <property type="term" value="F:transcription cis-regulatory region binding"/>
    <property type="evidence" value="ECO:0007669"/>
    <property type="project" value="TreeGrafter"/>
</dbReference>
<dbReference type="GO" id="GO:0005737">
    <property type="term" value="C:cytoplasm"/>
    <property type="evidence" value="ECO:0007669"/>
    <property type="project" value="UniProtKB-SubCell"/>
</dbReference>
<sequence length="143" mass="16191">MENIVIRLKEQGCRLTPQRRAVIKQVYESTEPLTVTSIWHSVREAYPNISLDTVYRNVSVLVELGVLIPIKSTGKEGVRYELAAADHHHHHVVCVKCGQAVCIDFCPVNQHLLELLHGHGYELVRHTVELFGICADCRLTVKE</sequence>
<evidence type="ECO:0000256" key="5">
    <source>
        <dbReference type="ARBA" id="ARBA00022833"/>
    </source>
</evidence>
<dbReference type="OrthoDB" id="8659436at2"/>
<feature type="binding site" evidence="9">
    <location>
        <position position="97"/>
    </location>
    <ligand>
        <name>Zn(2+)</name>
        <dbReference type="ChEBI" id="CHEBI:29105"/>
    </ligand>
</feature>
<keyword evidence="9" id="KW-0479">Metal-binding</keyword>
<comment type="subcellular location">
    <subcellularLocation>
        <location evidence="1">Cytoplasm</location>
    </subcellularLocation>
</comment>
<keyword evidence="6" id="KW-0805">Transcription regulation</keyword>
<comment type="similarity">
    <text evidence="2">Belongs to the Fur family.</text>
</comment>
<keyword evidence="7" id="KW-0238">DNA-binding</keyword>
<keyword evidence="5 9" id="KW-0862">Zinc</keyword>
<comment type="cofactor">
    <cofactor evidence="9">
        <name>Zn(2+)</name>
        <dbReference type="ChEBI" id="CHEBI:29105"/>
    </cofactor>
    <text evidence="9">Binds 1 zinc ion per subunit.</text>
</comment>
<dbReference type="GO" id="GO:0008270">
    <property type="term" value="F:zinc ion binding"/>
    <property type="evidence" value="ECO:0007669"/>
    <property type="project" value="TreeGrafter"/>
</dbReference>
<comment type="cofactor">
    <cofactor evidence="10">
        <name>Mn(2+)</name>
        <dbReference type="ChEBI" id="CHEBI:29035"/>
    </cofactor>
    <cofactor evidence="10">
        <name>Fe(2+)</name>
        <dbReference type="ChEBI" id="CHEBI:29033"/>
    </cofactor>
    <text evidence="10">Binds 1 Mn(2+) or Fe(2+) ion per subunit.</text>
</comment>
<protein>
    <submittedName>
        <fullName evidence="11">Zinc uptake regulator, Fur family</fullName>
    </submittedName>
</protein>
<dbReference type="Gene3D" id="3.30.1490.190">
    <property type="match status" value="1"/>
</dbReference>
<dbReference type="EMBL" id="FODY01000005">
    <property type="protein sequence ID" value="SEO77152.1"/>
    <property type="molecule type" value="Genomic_DNA"/>
</dbReference>
<reference evidence="11 12" key="1">
    <citation type="submission" date="2016-10" db="EMBL/GenBank/DDBJ databases">
        <authorList>
            <person name="de Groot N.N."/>
        </authorList>
    </citation>
    <scope>NUCLEOTIDE SEQUENCE [LARGE SCALE GENOMIC DNA]</scope>
    <source>
        <strain evidence="11 12">DSM 13305</strain>
    </source>
</reference>
<evidence type="ECO:0000313" key="11">
    <source>
        <dbReference type="EMBL" id="SEO77152.1"/>
    </source>
</evidence>
<dbReference type="InterPro" id="IPR002481">
    <property type="entry name" value="FUR"/>
</dbReference>
<gene>
    <name evidence="11" type="ORF">SAMN04490178_10524</name>
</gene>
<accession>A0A1H8SEQ9</accession>
<feature type="binding site" evidence="9">
    <location>
        <position position="137"/>
    </location>
    <ligand>
        <name>Zn(2+)</name>
        <dbReference type="ChEBI" id="CHEBI:29105"/>
    </ligand>
</feature>
<evidence type="ECO:0000256" key="6">
    <source>
        <dbReference type="ARBA" id="ARBA00023015"/>
    </source>
</evidence>
<keyword evidence="3" id="KW-0963">Cytoplasm</keyword>
<feature type="binding site" evidence="10">
    <location>
        <position position="126"/>
    </location>
    <ligand>
        <name>Fe cation</name>
        <dbReference type="ChEBI" id="CHEBI:24875"/>
    </ligand>
</feature>
<dbReference type="CDD" id="cd07153">
    <property type="entry name" value="Fur_like"/>
    <property type="match status" value="1"/>
</dbReference>
<evidence type="ECO:0000256" key="8">
    <source>
        <dbReference type="ARBA" id="ARBA00023163"/>
    </source>
</evidence>
<dbReference type="Pfam" id="PF01475">
    <property type="entry name" value="FUR"/>
    <property type="match status" value="1"/>
</dbReference>
<evidence type="ECO:0000256" key="2">
    <source>
        <dbReference type="ARBA" id="ARBA00007957"/>
    </source>
</evidence>
<dbReference type="Gene3D" id="1.10.10.10">
    <property type="entry name" value="Winged helix-like DNA-binding domain superfamily/Winged helix DNA-binding domain"/>
    <property type="match status" value="1"/>
</dbReference>
<name>A0A1H8SEQ9_9FIRM</name>
<evidence type="ECO:0000256" key="4">
    <source>
        <dbReference type="ARBA" id="ARBA00022491"/>
    </source>
</evidence>
<evidence type="ECO:0000256" key="9">
    <source>
        <dbReference type="PIRSR" id="PIRSR602481-1"/>
    </source>
</evidence>
<dbReference type="GO" id="GO:0045892">
    <property type="term" value="P:negative regulation of DNA-templated transcription"/>
    <property type="evidence" value="ECO:0007669"/>
    <property type="project" value="TreeGrafter"/>
</dbReference>
<dbReference type="AlphaFoldDB" id="A0A1H8SEQ9"/>
<dbReference type="Proteomes" id="UP000198847">
    <property type="component" value="Unassembled WGS sequence"/>
</dbReference>
<dbReference type="InterPro" id="IPR036388">
    <property type="entry name" value="WH-like_DNA-bd_sf"/>
</dbReference>
<evidence type="ECO:0000256" key="10">
    <source>
        <dbReference type="PIRSR" id="PIRSR602481-2"/>
    </source>
</evidence>
<feature type="binding site" evidence="9">
    <location>
        <position position="134"/>
    </location>
    <ligand>
        <name>Zn(2+)</name>
        <dbReference type="ChEBI" id="CHEBI:29105"/>
    </ligand>
</feature>
<dbReference type="RefSeq" id="WP_091744709.1">
    <property type="nucleotide sequence ID" value="NZ_FODY01000005.1"/>
</dbReference>